<dbReference type="OrthoDB" id="2434995at2759"/>
<evidence type="ECO:0000256" key="1">
    <source>
        <dbReference type="SAM" id="MobiDB-lite"/>
    </source>
</evidence>
<feature type="compositionally biased region" description="Polar residues" evidence="1">
    <location>
        <begin position="263"/>
        <end position="273"/>
    </location>
</feature>
<proteinExistence type="predicted"/>
<dbReference type="Pfam" id="PF06467">
    <property type="entry name" value="zf-FCS"/>
    <property type="match status" value="1"/>
</dbReference>
<name>A0A8X6PEC1_NEPPI</name>
<feature type="region of interest" description="Disordered" evidence="1">
    <location>
        <begin position="249"/>
        <end position="273"/>
    </location>
</feature>
<comment type="caution">
    <text evidence="3">The sequence shown here is derived from an EMBL/GenBank/DDBJ whole genome shotgun (WGS) entry which is preliminary data.</text>
</comment>
<dbReference type="PANTHER" id="PTHR21446:SF12">
    <property type="entry name" value="POTASSIUM CHANNEL TETRAMERIZATION DOMAIN CONTAINING 1"/>
    <property type="match status" value="1"/>
</dbReference>
<accession>A0A8X6PEC1</accession>
<reference evidence="3" key="1">
    <citation type="submission" date="2020-08" db="EMBL/GenBank/DDBJ databases">
        <title>Multicomponent nature underlies the extraordinary mechanical properties of spider dragline silk.</title>
        <authorList>
            <person name="Kono N."/>
            <person name="Nakamura H."/>
            <person name="Mori M."/>
            <person name="Yoshida Y."/>
            <person name="Ohtoshi R."/>
            <person name="Malay A.D."/>
            <person name="Moran D.A.P."/>
            <person name="Tomita M."/>
            <person name="Numata K."/>
            <person name="Arakawa K."/>
        </authorList>
    </citation>
    <scope>NUCLEOTIDE SEQUENCE</scope>
</reference>
<evidence type="ECO:0000259" key="2">
    <source>
        <dbReference type="Pfam" id="PF06467"/>
    </source>
</evidence>
<dbReference type="InterPro" id="IPR052787">
    <property type="entry name" value="MAVS"/>
</dbReference>
<sequence length="313" mass="34092">VDDEEAGIILEIPGDPLCPVKTLKFYLSRLNPACRALFQRPKEHIYEQDTCWYVNSPVGKNMLATMMSTISKCARLSRIYTNVRIRATTYSPADGKGCIPCTDVAELPVREQEVREVKLPEKRPPEIAPKPVQVTQNSHLIKQLNAPIVQACLSVAVSNSLSSVTNAGSFINRVFPIALAGVPKNELMNGQTVSIANKQAPQESPPRSCDFCKKELKGGMVLKSSEAGKEYCSTECLGKWLATEHKEELQPVPQGEGADKKPSNNTQADSSSNPKIQKLLTLCSSANLLIPFPSICKDFTAPAENAIVPNGVT</sequence>
<dbReference type="GO" id="GO:0008270">
    <property type="term" value="F:zinc ion binding"/>
    <property type="evidence" value="ECO:0007669"/>
    <property type="project" value="InterPro"/>
</dbReference>
<dbReference type="AlphaFoldDB" id="A0A8X6PEC1"/>
<organism evidence="3 4">
    <name type="scientific">Nephila pilipes</name>
    <name type="common">Giant wood spider</name>
    <name type="synonym">Nephila maculata</name>
    <dbReference type="NCBI Taxonomy" id="299642"/>
    <lineage>
        <taxon>Eukaryota</taxon>
        <taxon>Metazoa</taxon>
        <taxon>Ecdysozoa</taxon>
        <taxon>Arthropoda</taxon>
        <taxon>Chelicerata</taxon>
        <taxon>Arachnida</taxon>
        <taxon>Araneae</taxon>
        <taxon>Araneomorphae</taxon>
        <taxon>Entelegynae</taxon>
        <taxon>Araneoidea</taxon>
        <taxon>Nephilidae</taxon>
        <taxon>Nephila</taxon>
    </lineage>
</organism>
<dbReference type="EMBL" id="BMAW01115517">
    <property type="protein sequence ID" value="GFT66461.1"/>
    <property type="molecule type" value="Genomic_DNA"/>
</dbReference>
<gene>
    <name evidence="3" type="primary">X975_25173</name>
    <name evidence="3" type="ORF">NPIL_154731</name>
</gene>
<dbReference type="Proteomes" id="UP000887013">
    <property type="component" value="Unassembled WGS sequence"/>
</dbReference>
<evidence type="ECO:0000313" key="4">
    <source>
        <dbReference type="Proteomes" id="UP000887013"/>
    </source>
</evidence>
<evidence type="ECO:0000313" key="3">
    <source>
        <dbReference type="EMBL" id="GFT66461.1"/>
    </source>
</evidence>
<feature type="non-terminal residue" evidence="3">
    <location>
        <position position="313"/>
    </location>
</feature>
<protein>
    <submittedName>
        <fullName evidence="3">DUF3504 domain-containing protein</fullName>
    </submittedName>
</protein>
<dbReference type="PANTHER" id="PTHR21446">
    <property type="entry name" value="DUF3504 DOMAIN-CONTAINING PROTEIN"/>
    <property type="match status" value="1"/>
</dbReference>
<feature type="non-terminal residue" evidence="3">
    <location>
        <position position="1"/>
    </location>
</feature>
<keyword evidence="4" id="KW-1185">Reference proteome</keyword>
<feature type="domain" description="MYM-type" evidence="2">
    <location>
        <begin position="206"/>
        <end position="238"/>
    </location>
</feature>
<dbReference type="InterPro" id="IPR010507">
    <property type="entry name" value="Znf_MYM"/>
</dbReference>